<gene>
    <name evidence="8" type="ORF">SAMN05421759_11190</name>
</gene>
<evidence type="ECO:0000256" key="1">
    <source>
        <dbReference type="ARBA" id="ARBA00022617"/>
    </source>
</evidence>
<keyword evidence="9" id="KW-1185">Reference proteome</keyword>
<keyword evidence="2 4" id="KW-0479">Metal-binding</keyword>
<dbReference type="GO" id="GO:0020037">
    <property type="term" value="F:heme binding"/>
    <property type="evidence" value="ECO:0007669"/>
    <property type="project" value="InterPro"/>
</dbReference>
<dbReference type="InterPro" id="IPR009056">
    <property type="entry name" value="Cyt_c-like_dom"/>
</dbReference>
<name>A0A1N7P045_9RHOB</name>
<evidence type="ECO:0000259" key="7">
    <source>
        <dbReference type="PROSITE" id="PS51007"/>
    </source>
</evidence>
<accession>A0A1N7P045</accession>
<organism evidence="8 9">
    <name type="scientific">Roseivivax lentus</name>
    <dbReference type="NCBI Taxonomy" id="633194"/>
    <lineage>
        <taxon>Bacteria</taxon>
        <taxon>Pseudomonadati</taxon>
        <taxon>Pseudomonadota</taxon>
        <taxon>Alphaproteobacteria</taxon>
        <taxon>Rhodobacterales</taxon>
        <taxon>Roseobacteraceae</taxon>
        <taxon>Roseivivax</taxon>
    </lineage>
</organism>
<dbReference type="PROSITE" id="PS51007">
    <property type="entry name" value="CYTC"/>
    <property type="match status" value="1"/>
</dbReference>
<dbReference type="Gene3D" id="1.10.760.10">
    <property type="entry name" value="Cytochrome c-like domain"/>
    <property type="match status" value="1"/>
</dbReference>
<dbReference type="AlphaFoldDB" id="A0A1N7P045"/>
<keyword evidence="6" id="KW-0732">Signal</keyword>
<feature type="signal peptide" evidence="6">
    <location>
        <begin position="1"/>
        <end position="20"/>
    </location>
</feature>
<reference evidence="9" key="1">
    <citation type="submission" date="2017-01" db="EMBL/GenBank/DDBJ databases">
        <authorList>
            <person name="Varghese N."/>
            <person name="Submissions S."/>
        </authorList>
    </citation>
    <scope>NUCLEOTIDE SEQUENCE [LARGE SCALE GENOMIC DNA]</scope>
    <source>
        <strain evidence="9">DSM 29430</strain>
    </source>
</reference>
<dbReference type="InterPro" id="IPR036909">
    <property type="entry name" value="Cyt_c-like_dom_sf"/>
</dbReference>
<feature type="region of interest" description="Disordered" evidence="5">
    <location>
        <begin position="43"/>
        <end position="62"/>
    </location>
</feature>
<dbReference type="GO" id="GO:0046872">
    <property type="term" value="F:metal ion binding"/>
    <property type="evidence" value="ECO:0007669"/>
    <property type="project" value="UniProtKB-KW"/>
</dbReference>
<dbReference type="SUPFAM" id="SSF46626">
    <property type="entry name" value="Cytochrome c"/>
    <property type="match status" value="1"/>
</dbReference>
<evidence type="ECO:0000313" key="9">
    <source>
        <dbReference type="Proteomes" id="UP000186684"/>
    </source>
</evidence>
<evidence type="ECO:0000256" key="5">
    <source>
        <dbReference type="SAM" id="MobiDB-lite"/>
    </source>
</evidence>
<evidence type="ECO:0000256" key="6">
    <source>
        <dbReference type="SAM" id="SignalP"/>
    </source>
</evidence>
<dbReference type="RefSeq" id="WP_076449424.1">
    <property type="nucleotide sequence ID" value="NZ_FTOQ01000011.1"/>
</dbReference>
<evidence type="ECO:0000256" key="2">
    <source>
        <dbReference type="ARBA" id="ARBA00022723"/>
    </source>
</evidence>
<feature type="chain" id="PRO_5012139530" evidence="6">
    <location>
        <begin position="21"/>
        <end position="142"/>
    </location>
</feature>
<dbReference type="GO" id="GO:0009055">
    <property type="term" value="F:electron transfer activity"/>
    <property type="evidence" value="ECO:0007669"/>
    <property type="project" value="InterPro"/>
</dbReference>
<evidence type="ECO:0000256" key="4">
    <source>
        <dbReference type="PROSITE-ProRule" id="PRU00433"/>
    </source>
</evidence>
<dbReference type="Proteomes" id="UP000186684">
    <property type="component" value="Unassembled WGS sequence"/>
</dbReference>
<proteinExistence type="predicted"/>
<evidence type="ECO:0000256" key="3">
    <source>
        <dbReference type="ARBA" id="ARBA00023004"/>
    </source>
</evidence>
<dbReference type="EMBL" id="FTOQ01000011">
    <property type="protein sequence ID" value="SIT03950.1"/>
    <property type="molecule type" value="Genomic_DNA"/>
</dbReference>
<dbReference type="Pfam" id="PF00034">
    <property type="entry name" value="Cytochrom_C"/>
    <property type="match status" value="1"/>
</dbReference>
<dbReference type="PROSITE" id="PS51257">
    <property type="entry name" value="PROKAR_LIPOPROTEIN"/>
    <property type="match status" value="1"/>
</dbReference>
<dbReference type="OrthoDB" id="5514238at2"/>
<feature type="domain" description="Cytochrome c" evidence="7">
    <location>
        <begin position="24"/>
        <end position="133"/>
    </location>
</feature>
<evidence type="ECO:0000313" key="8">
    <source>
        <dbReference type="EMBL" id="SIT03950.1"/>
    </source>
</evidence>
<dbReference type="STRING" id="633194.SAMN05421759_11190"/>
<sequence>MSRIPSFVLPPLALAGVLSACTPEPPVSGRALFAENCAGCHGSDATGGGPGASPGTTPPDLTRIAARRDGIWPMLEVMSIIDGYAKGTNPRAGMPAFSGFLDPPLVPFDTGNGVTVEAPRNLIALVEYLETIQSPPPTDYVP</sequence>
<keyword evidence="1 4" id="KW-0349">Heme</keyword>
<protein>
    <submittedName>
        <fullName evidence="8">Cytochrome c</fullName>
    </submittedName>
</protein>
<keyword evidence="3 4" id="KW-0408">Iron</keyword>